<accession>A0A5C8HR97</accession>
<evidence type="ECO:0000256" key="3">
    <source>
        <dbReference type="ARBA" id="ARBA00022723"/>
    </source>
</evidence>
<dbReference type="AlphaFoldDB" id="A0A5C8HR97"/>
<dbReference type="InterPro" id="IPR006439">
    <property type="entry name" value="HAD-SF_hydro_IA"/>
</dbReference>
<gene>
    <name evidence="6" type="ORF">FVP60_00910</name>
</gene>
<dbReference type="Gene3D" id="1.10.150.240">
    <property type="entry name" value="Putative phosphatase, domain 2"/>
    <property type="match status" value="1"/>
</dbReference>
<dbReference type="InterPro" id="IPR036412">
    <property type="entry name" value="HAD-like_sf"/>
</dbReference>
<evidence type="ECO:0000313" key="7">
    <source>
        <dbReference type="Proteomes" id="UP000321196"/>
    </source>
</evidence>
<name>A0A5C8HR97_9MICO</name>
<dbReference type="InterPro" id="IPR023214">
    <property type="entry name" value="HAD_sf"/>
</dbReference>
<evidence type="ECO:0000256" key="4">
    <source>
        <dbReference type="ARBA" id="ARBA00022842"/>
    </source>
</evidence>
<reference evidence="6 7" key="1">
    <citation type="submission" date="2019-08" db="EMBL/GenBank/DDBJ databases">
        <authorList>
            <person name="Dong K."/>
        </authorList>
    </citation>
    <scope>NUCLEOTIDE SEQUENCE [LARGE SCALE GENOMIC DNA]</scope>
    <source>
        <strain evidence="6 7">M4-8</strain>
    </source>
</reference>
<dbReference type="InterPro" id="IPR023198">
    <property type="entry name" value="PGP-like_dom2"/>
</dbReference>
<dbReference type="EMBL" id="VRSW01000001">
    <property type="protein sequence ID" value="TXK06656.1"/>
    <property type="molecule type" value="Genomic_DNA"/>
</dbReference>
<dbReference type="GO" id="GO:0046872">
    <property type="term" value="F:metal ion binding"/>
    <property type="evidence" value="ECO:0007669"/>
    <property type="project" value="UniProtKB-KW"/>
</dbReference>
<evidence type="ECO:0000256" key="5">
    <source>
        <dbReference type="ARBA" id="ARBA00023277"/>
    </source>
</evidence>
<dbReference type="SUPFAM" id="SSF56784">
    <property type="entry name" value="HAD-like"/>
    <property type="match status" value="1"/>
</dbReference>
<comment type="similarity">
    <text evidence="2">Belongs to the HAD-like hydrolase superfamily. CbbY/CbbZ/Gph/YieH family.</text>
</comment>
<keyword evidence="4" id="KW-0460">Magnesium</keyword>
<evidence type="ECO:0000256" key="1">
    <source>
        <dbReference type="ARBA" id="ARBA00001946"/>
    </source>
</evidence>
<dbReference type="SFLD" id="SFLDG01129">
    <property type="entry name" value="C1.5:_HAD__Beta-PGM__Phosphata"/>
    <property type="match status" value="1"/>
</dbReference>
<keyword evidence="3" id="KW-0479">Metal-binding</keyword>
<dbReference type="GO" id="GO:0003824">
    <property type="term" value="F:catalytic activity"/>
    <property type="evidence" value="ECO:0007669"/>
    <property type="project" value="UniProtKB-ARBA"/>
</dbReference>
<dbReference type="InterPro" id="IPR051600">
    <property type="entry name" value="Beta-PGM-like"/>
</dbReference>
<dbReference type="Gene3D" id="3.40.50.1000">
    <property type="entry name" value="HAD superfamily/HAD-like"/>
    <property type="match status" value="1"/>
</dbReference>
<comment type="caution">
    <text evidence="6">The sequence shown here is derived from an EMBL/GenBank/DDBJ whole genome shotgun (WGS) entry which is preliminary data.</text>
</comment>
<dbReference type="NCBIfam" id="TIGR01509">
    <property type="entry name" value="HAD-SF-IA-v3"/>
    <property type="match status" value="1"/>
</dbReference>
<evidence type="ECO:0000313" key="6">
    <source>
        <dbReference type="EMBL" id="TXK06656.1"/>
    </source>
</evidence>
<evidence type="ECO:0000256" key="2">
    <source>
        <dbReference type="ARBA" id="ARBA00006171"/>
    </source>
</evidence>
<dbReference type="InterPro" id="IPR041492">
    <property type="entry name" value="HAD_2"/>
</dbReference>
<dbReference type="SFLD" id="SFLDS00003">
    <property type="entry name" value="Haloacid_Dehalogenase"/>
    <property type="match status" value="1"/>
</dbReference>
<dbReference type="OrthoDB" id="9797743at2"/>
<organism evidence="6 7">
    <name type="scientific">Microbacterium mitrae</name>
    <dbReference type="NCBI Taxonomy" id="664640"/>
    <lineage>
        <taxon>Bacteria</taxon>
        <taxon>Bacillati</taxon>
        <taxon>Actinomycetota</taxon>
        <taxon>Actinomycetes</taxon>
        <taxon>Micrococcales</taxon>
        <taxon>Microbacteriaceae</taxon>
        <taxon>Microbacterium</taxon>
    </lineage>
</organism>
<dbReference type="Pfam" id="PF13419">
    <property type="entry name" value="HAD_2"/>
    <property type="match status" value="1"/>
</dbReference>
<comment type="cofactor">
    <cofactor evidence="1">
        <name>Mg(2+)</name>
        <dbReference type="ChEBI" id="CHEBI:18420"/>
    </cofactor>
</comment>
<proteinExistence type="inferred from homology"/>
<keyword evidence="5" id="KW-0119">Carbohydrate metabolism</keyword>
<dbReference type="PANTHER" id="PTHR46193:SF18">
    <property type="entry name" value="HEXITOL PHOSPHATASE B"/>
    <property type="match status" value="1"/>
</dbReference>
<dbReference type="CDD" id="cd07505">
    <property type="entry name" value="HAD_BPGM-like"/>
    <property type="match status" value="1"/>
</dbReference>
<dbReference type="Proteomes" id="UP000321196">
    <property type="component" value="Unassembled WGS sequence"/>
</dbReference>
<sequence>MRAVLWDMDGTLVDTEPYWMRSEEELVGEFGGHWTDEDAKKLVGLGLDTSARILQGAGVRMDEDAIINHLTDQVTYKLATEGVPFRPGARELLADLKAAGIKTALVTMSLRRMAAEVVNLIDFDAFNVIFAGDDVTRPKPFADPYLMACEALQVRPDECVALEDSPNGVASAVAADIVTIGIPHIVSLDDSGATGTIPTLVGVTAADLIAFHERHTS</sequence>
<protein>
    <submittedName>
        <fullName evidence="6">HAD family phosphatase</fullName>
    </submittedName>
</protein>
<keyword evidence="7" id="KW-1185">Reference proteome</keyword>
<dbReference type="PANTHER" id="PTHR46193">
    <property type="entry name" value="6-PHOSPHOGLUCONATE PHOSPHATASE"/>
    <property type="match status" value="1"/>
</dbReference>